<keyword evidence="3" id="KW-1185">Reference proteome</keyword>
<dbReference type="EMBL" id="OCNK01000006">
    <property type="protein sequence ID" value="SOE03147.1"/>
    <property type="molecule type" value="Genomic_DNA"/>
</dbReference>
<evidence type="ECO:0000313" key="2">
    <source>
        <dbReference type="EMBL" id="SOE03147.1"/>
    </source>
</evidence>
<dbReference type="AlphaFoldDB" id="A0A286H5T9"/>
<sequence>MTRPTAASADVRRGRVWTWIALVMTSVGVAVGSSLDPDAHPAVPGFFAAAAALQMMLAGYWWRSRYRR</sequence>
<keyword evidence="1" id="KW-1133">Transmembrane helix</keyword>
<feature type="transmembrane region" description="Helical" evidence="1">
    <location>
        <begin position="16"/>
        <end position="35"/>
    </location>
</feature>
<feature type="transmembrane region" description="Helical" evidence="1">
    <location>
        <begin position="41"/>
        <end position="62"/>
    </location>
</feature>
<dbReference type="Proteomes" id="UP000219482">
    <property type="component" value="Unassembled WGS sequence"/>
</dbReference>
<reference evidence="3" key="1">
    <citation type="submission" date="2017-09" db="EMBL/GenBank/DDBJ databases">
        <authorList>
            <person name="Varghese N."/>
            <person name="Submissions S."/>
        </authorList>
    </citation>
    <scope>NUCLEOTIDE SEQUENCE [LARGE SCALE GENOMIC DNA]</scope>
    <source>
        <strain evidence="3">DSM 44270</strain>
    </source>
</reference>
<organism evidence="2 3">
    <name type="scientific">Blastococcus haudaquaticus</name>
    <dbReference type="NCBI Taxonomy" id="1938745"/>
    <lineage>
        <taxon>Bacteria</taxon>
        <taxon>Bacillati</taxon>
        <taxon>Actinomycetota</taxon>
        <taxon>Actinomycetes</taxon>
        <taxon>Geodermatophilales</taxon>
        <taxon>Geodermatophilaceae</taxon>
        <taxon>Blastococcus</taxon>
    </lineage>
</organism>
<name>A0A286H5T9_9ACTN</name>
<keyword evidence="1" id="KW-0472">Membrane</keyword>
<evidence type="ECO:0000256" key="1">
    <source>
        <dbReference type="SAM" id="Phobius"/>
    </source>
</evidence>
<proteinExistence type="predicted"/>
<dbReference type="PROSITE" id="PS50096">
    <property type="entry name" value="IQ"/>
    <property type="match status" value="1"/>
</dbReference>
<accession>A0A286H5T9</accession>
<evidence type="ECO:0000313" key="3">
    <source>
        <dbReference type="Proteomes" id="UP000219482"/>
    </source>
</evidence>
<gene>
    <name evidence="2" type="ORF">SAMN06272739_4003</name>
</gene>
<protein>
    <submittedName>
        <fullName evidence="2">Uncharacterized protein</fullName>
    </submittedName>
</protein>
<dbReference type="RefSeq" id="WP_097185712.1">
    <property type="nucleotide sequence ID" value="NZ_OCNK01000006.1"/>
</dbReference>
<keyword evidence="1" id="KW-0812">Transmembrane</keyword>